<sequence length="122" mass="13658">MANTLFAVHTVFVCKNYLILLTSRNFLSTHVRLKDKGVTCLMNCTLCTVGSENTLDLFFQCPSSLNVWTEWFTPVCEVHVGEALGLLSALEWVHQLHLGPIDFELDAKKVVNSFSSAHQDVT</sequence>
<dbReference type="EnsemblPlants" id="AES79744">
    <property type="protein sequence ID" value="AES79744"/>
    <property type="gene ID" value="MTR_7g072030"/>
</dbReference>
<reference evidence="2 4" key="2">
    <citation type="journal article" date="2014" name="BMC Genomics">
        <title>An improved genome release (version Mt4.0) for the model legume Medicago truncatula.</title>
        <authorList>
            <person name="Tang H."/>
            <person name="Krishnakumar V."/>
            <person name="Bidwell S."/>
            <person name="Rosen B."/>
            <person name="Chan A."/>
            <person name="Zhou S."/>
            <person name="Gentzbittel L."/>
            <person name="Childs K.L."/>
            <person name="Yandell M."/>
            <person name="Gundlach H."/>
            <person name="Mayer K.F."/>
            <person name="Schwartz D.C."/>
            <person name="Town C.D."/>
        </authorList>
    </citation>
    <scope>GENOME REANNOTATION</scope>
    <source>
        <strain evidence="3 4">cv. Jemalong A17</strain>
    </source>
</reference>
<accession>G7KW08</accession>
<proteinExistence type="predicted"/>
<keyword evidence="4" id="KW-1185">Reference proteome</keyword>
<protein>
    <submittedName>
        <fullName evidence="2">Transmembrane protein, putative</fullName>
    </submittedName>
</protein>
<dbReference type="InterPro" id="IPR026960">
    <property type="entry name" value="RVT-Znf"/>
</dbReference>
<reference evidence="2 4" key="1">
    <citation type="journal article" date="2011" name="Nature">
        <title>The Medicago genome provides insight into the evolution of rhizobial symbioses.</title>
        <authorList>
            <person name="Young N.D."/>
            <person name="Debelle F."/>
            <person name="Oldroyd G.E."/>
            <person name="Geurts R."/>
            <person name="Cannon S.B."/>
            <person name="Udvardi M.K."/>
            <person name="Benedito V.A."/>
            <person name="Mayer K.F."/>
            <person name="Gouzy J."/>
            <person name="Schoof H."/>
            <person name="Van de Peer Y."/>
            <person name="Proost S."/>
            <person name="Cook D.R."/>
            <person name="Meyers B.C."/>
            <person name="Spannagl M."/>
            <person name="Cheung F."/>
            <person name="De Mita S."/>
            <person name="Krishnakumar V."/>
            <person name="Gundlach H."/>
            <person name="Zhou S."/>
            <person name="Mudge J."/>
            <person name="Bharti A.K."/>
            <person name="Murray J.D."/>
            <person name="Naoumkina M.A."/>
            <person name="Rosen B."/>
            <person name="Silverstein K.A."/>
            <person name="Tang H."/>
            <person name="Rombauts S."/>
            <person name="Zhao P.X."/>
            <person name="Zhou P."/>
            <person name="Barbe V."/>
            <person name="Bardou P."/>
            <person name="Bechner M."/>
            <person name="Bellec A."/>
            <person name="Berger A."/>
            <person name="Berges H."/>
            <person name="Bidwell S."/>
            <person name="Bisseling T."/>
            <person name="Choisne N."/>
            <person name="Couloux A."/>
            <person name="Denny R."/>
            <person name="Deshpande S."/>
            <person name="Dai X."/>
            <person name="Doyle J.J."/>
            <person name="Dudez A.M."/>
            <person name="Farmer A.D."/>
            <person name="Fouteau S."/>
            <person name="Franken C."/>
            <person name="Gibelin C."/>
            <person name="Gish J."/>
            <person name="Goldstein S."/>
            <person name="Gonzalez A.J."/>
            <person name="Green P.J."/>
            <person name="Hallab A."/>
            <person name="Hartog M."/>
            <person name="Hua A."/>
            <person name="Humphray S.J."/>
            <person name="Jeong D.H."/>
            <person name="Jing Y."/>
            <person name="Jocker A."/>
            <person name="Kenton S.M."/>
            <person name="Kim D.J."/>
            <person name="Klee K."/>
            <person name="Lai H."/>
            <person name="Lang C."/>
            <person name="Lin S."/>
            <person name="Macmil S.L."/>
            <person name="Magdelenat G."/>
            <person name="Matthews L."/>
            <person name="McCorrison J."/>
            <person name="Monaghan E.L."/>
            <person name="Mun J.H."/>
            <person name="Najar F.Z."/>
            <person name="Nicholson C."/>
            <person name="Noirot C."/>
            <person name="O'Bleness M."/>
            <person name="Paule C.R."/>
            <person name="Poulain J."/>
            <person name="Prion F."/>
            <person name="Qin B."/>
            <person name="Qu C."/>
            <person name="Retzel E.F."/>
            <person name="Riddle C."/>
            <person name="Sallet E."/>
            <person name="Samain S."/>
            <person name="Samson N."/>
            <person name="Sanders I."/>
            <person name="Saurat O."/>
            <person name="Scarpelli C."/>
            <person name="Schiex T."/>
            <person name="Segurens B."/>
            <person name="Severin A.J."/>
            <person name="Sherrier D.J."/>
            <person name="Shi R."/>
            <person name="Sims S."/>
            <person name="Singer S.R."/>
            <person name="Sinharoy S."/>
            <person name="Sterck L."/>
            <person name="Viollet A."/>
            <person name="Wang B.B."/>
            <person name="Wang K."/>
            <person name="Wang M."/>
            <person name="Wang X."/>
            <person name="Warfsmann J."/>
            <person name="Weissenbach J."/>
            <person name="White D.D."/>
            <person name="White J.D."/>
            <person name="Wiley G.B."/>
            <person name="Wincker P."/>
            <person name="Xing Y."/>
            <person name="Yang L."/>
            <person name="Yao Z."/>
            <person name="Ying F."/>
            <person name="Zhai J."/>
            <person name="Zhou L."/>
            <person name="Zuber A."/>
            <person name="Denarie J."/>
            <person name="Dixon R.A."/>
            <person name="May G.D."/>
            <person name="Schwartz D.C."/>
            <person name="Rogers J."/>
            <person name="Quetier F."/>
            <person name="Town C.D."/>
            <person name="Roe B.A."/>
        </authorList>
    </citation>
    <scope>NUCLEOTIDE SEQUENCE [LARGE SCALE GENOMIC DNA]</scope>
    <source>
        <strain evidence="2">A17</strain>
        <strain evidence="3 4">cv. Jemalong A17</strain>
    </source>
</reference>
<dbReference type="PaxDb" id="3880-AES79744"/>
<feature type="domain" description="Reverse transcriptase zinc-binding" evidence="1">
    <location>
        <begin position="17"/>
        <end position="68"/>
    </location>
</feature>
<keyword evidence="2" id="KW-0472">Membrane</keyword>
<evidence type="ECO:0000259" key="1">
    <source>
        <dbReference type="Pfam" id="PF13966"/>
    </source>
</evidence>
<evidence type="ECO:0000313" key="4">
    <source>
        <dbReference type="Proteomes" id="UP000002051"/>
    </source>
</evidence>
<reference evidence="3" key="3">
    <citation type="submission" date="2015-04" db="UniProtKB">
        <authorList>
            <consortium name="EnsemblPlants"/>
        </authorList>
    </citation>
    <scope>IDENTIFICATION</scope>
    <source>
        <strain evidence="3">cv. Jemalong A17</strain>
    </source>
</reference>
<organism evidence="2 4">
    <name type="scientific">Medicago truncatula</name>
    <name type="common">Barrel medic</name>
    <name type="synonym">Medicago tribuloides</name>
    <dbReference type="NCBI Taxonomy" id="3880"/>
    <lineage>
        <taxon>Eukaryota</taxon>
        <taxon>Viridiplantae</taxon>
        <taxon>Streptophyta</taxon>
        <taxon>Embryophyta</taxon>
        <taxon>Tracheophyta</taxon>
        <taxon>Spermatophyta</taxon>
        <taxon>Magnoliopsida</taxon>
        <taxon>eudicotyledons</taxon>
        <taxon>Gunneridae</taxon>
        <taxon>Pentapetalae</taxon>
        <taxon>rosids</taxon>
        <taxon>fabids</taxon>
        <taxon>Fabales</taxon>
        <taxon>Fabaceae</taxon>
        <taxon>Papilionoideae</taxon>
        <taxon>50 kb inversion clade</taxon>
        <taxon>NPAAA clade</taxon>
        <taxon>Hologalegina</taxon>
        <taxon>IRL clade</taxon>
        <taxon>Trifolieae</taxon>
        <taxon>Medicago</taxon>
    </lineage>
</organism>
<dbReference type="Proteomes" id="UP000002051">
    <property type="component" value="Unassembled WGS sequence"/>
</dbReference>
<evidence type="ECO:0000313" key="3">
    <source>
        <dbReference type="EnsemblPlants" id="AES79744"/>
    </source>
</evidence>
<dbReference type="Pfam" id="PF13966">
    <property type="entry name" value="zf-RVT"/>
    <property type="match status" value="1"/>
</dbReference>
<evidence type="ECO:0000313" key="2">
    <source>
        <dbReference type="EMBL" id="AES79744.1"/>
    </source>
</evidence>
<gene>
    <name evidence="2" type="ordered locus">MTR_7g072030</name>
</gene>
<keyword evidence="2" id="KW-0812">Transmembrane</keyword>
<dbReference type="EMBL" id="CM001223">
    <property type="protein sequence ID" value="AES79744.1"/>
    <property type="molecule type" value="Genomic_DNA"/>
</dbReference>
<name>G7KW08_MEDTR</name>
<dbReference type="AlphaFoldDB" id="G7KW08"/>
<dbReference type="HOGENOM" id="CLU_2030198_0_0_1"/>